<organism evidence="1 2">
    <name type="scientific">Elysia crispata</name>
    <name type="common">lettuce slug</name>
    <dbReference type="NCBI Taxonomy" id="231223"/>
    <lineage>
        <taxon>Eukaryota</taxon>
        <taxon>Metazoa</taxon>
        <taxon>Spiralia</taxon>
        <taxon>Lophotrochozoa</taxon>
        <taxon>Mollusca</taxon>
        <taxon>Gastropoda</taxon>
        <taxon>Heterobranchia</taxon>
        <taxon>Euthyneura</taxon>
        <taxon>Panpulmonata</taxon>
        <taxon>Sacoglossa</taxon>
        <taxon>Placobranchoidea</taxon>
        <taxon>Plakobranchidae</taxon>
        <taxon>Elysia</taxon>
    </lineage>
</organism>
<gene>
    <name evidence="1" type="ORF">RRG08_060983</name>
</gene>
<protein>
    <submittedName>
        <fullName evidence="1">Uncharacterized protein</fullName>
    </submittedName>
</protein>
<keyword evidence="2" id="KW-1185">Reference proteome</keyword>
<comment type="caution">
    <text evidence="1">The sequence shown here is derived from an EMBL/GenBank/DDBJ whole genome shotgun (WGS) entry which is preliminary data.</text>
</comment>
<evidence type="ECO:0000313" key="1">
    <source>
        <dbReference type="EMBL" id="KAK3794313.1"/>
    </source>
</evidence>
<accession>A0AAE1AUU0</accession>
<reference evidence="1" key="1">
    <citation type="journal article" date="2023" name="G3 (Bethesda)">
        <title>A reference genome for the long-term kleptoplast-retaining sea slug Elysia crispata morphotype clarki.</title>
        <authorList>
            <person name="Eastman K.E."/>
            <person name="Pendleton A.L."/>
            <person name="Shaikh M.A."/>
            <person name="Suttiyut T."/>
            <person name="Ogas R."/>
            <person name="Tomko P."/>
            <person name="Gavelis G."/>
            <person name="Widhalm J.R."/>
            <person name="Wisecaver J.H."/>
        </authorList>
    </citation>
    <scope>NUCLEOTIDE SEQUENCE</scope>
    <source>
        <strain evidence="1">ECLA1</strain>
    </source>
</reference>
<dbReference type="AlphaFoldDB" id="A0AAE1AUU0"/>
<sequence>MWSLHQTFSLIMQESVGDSLTVVLRFELQMKYPNRSQSLYFNMRPSRPDAVDEQPELYDIGLTVFTYISPDTNNSLDKPSEMRRT</sequence>
<evidence type="ECO:0000313" key="2">
    <source>
        <dbReference type="Proteomes" id="UP001283361"/>
    </source>
</evidence>
<proteinExistence type="predicted"/>
<name>A0AAE1AUU0_9GAST</name>
<dbReference type="EMBL" id="JAWDGP010001129">
    <property type="protein sequence ID" value="KAK3794313.1"/>
    <property type="molecule type" value="Genomic_DNA"/>
</dbReference>
<dbReference type="Proteomes" id="UP001283361">
    <property type="component" value="Unassembled WGS sequence"/>
</dbReference>